<sequence length="276" mass="29086">MTEDGTGRLDDQAFAEWLAGEAGVALTALRAEQGFADPKALKDAGDKVSHDLMSTALARWRPADAVLSEEQADSRRAWVDDPSAGDRPTRLTADRVWIIDPLDGTREFSESGRDDWAVHVALWQRSAGPDGALVAGAVGMPARTGPDGTPLVLGNRVPAAPAVDGPLRIAVSRSRPPAFVSELVEGIGARAVPMGSAGVKVCAVVTGEVDAYVHAGGQYEWDSAAPVAVALGAGMHASRIDGSPLRYNRDDPRLPDLLVCRPEHAGSLLAAIDRYR</sequence>
<evidence type="ECO:0000256" key="4">
    <source>
        <dbReference type="ARBA" id="ARBA00041694"/>
    </source>
</evidence>
<dbReference type="AlphaFoldDB" id="A0A1C5AW33"/>
<evidence type="ECO:0000256" key="1">
    <source>
        <dbReference type="ARBA" id="ARBA00001625"/>
    </source>
</evidence>
<comment type="catalytic activity">
    <reaction evidence="1">
        <text>adenosine 3',5'-bisphosphate + H2O = AMP + phosphate</text>
        <dbReference type="Rhea" id="RHEA:10040"/>
        <dbReference type="ChEBI" id="CHEBI:15377"/>
        <dbReference type="ChEBI" id="CHEBI:43474"/>
        <dbReference type="ChEBI" id="CHEBI:58343"/>
        <dbReference type="ChEBI" id="CHEBI:456215"/>
        <dbReference type="EC" id="3.1.3.7"/>
    </reaction>
</comment>
<reference evidence="7 10" key="3">
    <citation type="submission" date="2020-07" db="EMBL/GenBank/DDBJ databases">
        <title>A bifunctional nitrone conjugated secondary metabolite targeting the ribosome.</title>
        <authorList>
            <person name="Limbrick E.M."/>
            <person name="Graf M."/>
            <person name="Derewacz D.K."/>
            <person name="Nguyen F."/>
            <person name="Spraggins J.M."/>
            <person name="Wieland M."/>
            <person name="Ynigez-Gutierrez A.E."/>
            <person name="Reisman B.J."/>
            <person name="Zinshteyn B."/>
            <person name="McCulloch K."/>
            <person name="Iverson T.M."/>
            <person name="Green R."/>
            <person name="Wilson D.N."/>
            <person name="Bachmann B.O."/>
        </authorList>
    </citation>
    <scope>NUCLEOTIDE SEQUENCE [LARGE SCALE GENOMIC DNA]</scope>
    <source>
        <strain evidence="7">Aurantiaca</strain>
        <strain evidence="10">aurantiaca</strain>
    </source>
</reference>
<dbReference type="Pfam" id="PF00459">
    <property type="entry name" value="Inositol_P"/>
    <property type="match status" value="1"/>
</dbReference>
<evidence type="ECO:0000313" key="9">
    <source>
        <dbReference type="Proteomes" id="UP000183585"/>
    </source>
</evidence>
<dbReference type="GO" id="GO:0046872">
    <property type="term" value="F:metal ion binding"/>
    <property type="evidence" value="ECO:0007669"/>
    <property type="project" value="UniProtKB-KW"/>
</dbReference>
<keyword evidence="9" id="KW-1185">Reference proteome</keyword>
<feature type="binding site" evidence="6">
    <location>
        <position position="69"/>
    </location>
    <ligand>
        <name>Mg(2+)</name>
        <dbReference type="ChEBI" id="CHEBI:18420"/>
        <label>1</label>
        <note>catalytic</note>
    </ligand>
</feature>
<reference evidence="8" key="1">
    <citation type="submission" date="2016-06" db="EMBL/GenBank/DDBJ databases">
        <authorList>
            <person name="Kjaerup R.B."/>
            <person name="Dalgaard T.S."/>
            <person name="Juul-Madsen H.R."/>
        </authorList>
    </citation>
    <scope>NUCLEOTIDE SEQUENCE [LARGE SCALE GENOMIC DNA]</scope>
    <source>
        <strain evidence="8">DSM 43168</strain>
    </source>
</reference>
<name>A0A1C5AW33_9ACTN</name>
<evidence type="ECO:0000256" key="5">
    <source>
        <dbReference type="ARBA" id="ARBA00042530"/>
    </source>
</evidence>
<feature type="binding site" evidence="6">
    <location>
        <position position="103"/>
    </location>
    <ligand>
        <name>Mg(2+)</name>
        <dbReference type="ChEBI" id="CHEBI:18420"/>
        <label>1</label>
        <note>catalytic</note>
    </ligand>
</feature>
<dbReference type="STRING" id="47853.TK50_00780"/>
<accession>A0A1C5AW33</accession>
<comment type="cofactor">
    <cofactor evidence="6">
        <name>Mg(2+)</name>
        <dbReference type="ChEBI" id="CHEBI:18420"/>
    </cofactor>
</comment>
<evidence type="ECO:0000313" key="7">
    <source>
        <dbReference type="EMBL" id="QLD28066.1"/>
    </source>
</evidence>
<evidence type="ECO:0000256" key="6">
    <source>
        <dbReference type="PIRSR" id="PIRSR600760-2"/>
    </source>
</evidence>
<dbReference type="InterPro" id="IPR020583">
    <property type="entry name" value="Inositol_monoP_metal-BS"/>
</dbReference>
<dbReference type="Gene3D" id="3.30.540.10">
    <property type="entry name" value="Fructose-1,6-Bisphosphatase, subunit A, domain 1"/>
    <property type="match status" value="1"/>
</dbReference>
<keyword evidence="2 6" id="KW-0479">Metal-binding</keyword>
<dbReference type="InterPro" id="IPR000760">
    <property type="entry name" value="Inositol_monophosphatase-like"/>
</dbReference>
<feature type="binding site" evidence="6">
    <location>
        <position position="102"/>
    </location>
    <ligand>
        <name>Mg(2+)</name>
        <dbReference type="ChEBI" id="CHEBI:18420"/>
        <label>1</label>
        <note>catalytic</note>
    </ligand>
</feature>
<evidence type="ECO:0000256" key="2">
    <source>
        <dbReference type="ARBA" id="ARBA00022723"/>
    </source>
</evidence>
<gene>
    <name evidence="8" type="ORF">GA0070563_12227</name>
    <name evidence="7" type="ORF">HXZ27_30865</name>
</gene>
<reference evidence="9" key="2">
    <citation type="submission" date="2016-06" db="EMBL/GenBank/DDBJ databases">
        <authorList>
            <person name="Varghese N."/>
            <person name="Submissions Spin"/>
        </authorList>
    </citation>
    <scope>NUCLEOTIDE SEQUENCE [LARGE SCALE GENOMIC DNA]</scope>
    <source>
        <strain evidence="9">DSM 43168</strain>
    </source>
</reference>
<dbReference type="InterPro" id="IPR050725">
    <property type="entry name" value="CysQ/Inositol_MonoPase"/>
</dbReference>
<dbReference type="GO" id="GO:0008441">
    <property type="term" value="F:3'(2'),5'-bisphosphate nucleotidase activity"/>
    <property type="evidence" value="ECO:0007669"/>
    <property type="project" value="UniProtKB-EC"/>
</dbReference>
<feature type="binding site" evidence="6">
    <location>
        <position position="100"/>
    </location>
    <ligand>
        <name>Mg(2+)</name>
        <dbReference type="ChEBI" id="CHEBI:18420"/>
        <label>1</label>
        <note>catalytic</note>
    </ligand>
</feature>
<dbReference type="PANTHER" id="PTHR43028:SF5">
    <property type="entry name" value="3'(2'),5'-BISPHOSPHATE NUCLEOTIDASE 1"/>
    <property type="match status" value="1"/>
</dbReference>
<dbReference type="KEGG" id="mcab:HXZ27_30865"/>
<keyword evidence="3 6" id="KW-0460">Magnesium</keyword>
<organism evidence="8 9">
    <name type="scientific">Micromonospora carbonacea</name>
    <dbReference type="NCBI Taxonomy" id="47853"/>
    <lineage>
        <taxon>Bacteria</taxon>
        <taxon>Bacillati</taxon>
        <taxon>Actinomycetota</taxon>
        <taxon>Actinomycetes</taxon>
        <taxon>Micromonosporales</taxon>
        <taxon>Micromonosporaceae</taxon>
        <taxon>Micromonospora</taxon>
    </lineage>
</organism>
<dbReference type="Gene3D" id="3.40.190.80">
    <property type="match status" value="1"/>
</dbReference>
<evidence type="ECO:0000313" key="10">
    <source>
        <dbReference type="Proteomes" id="UP000509335"/>
    </source>
</evidence>
<dbReference type="GO" id="GO:0050427">
    <property type="term" value="P:3'-phosphoadenosine 5'-phosphosulfate metabolic process"/>
    <property type="evidence" value="ECO:0007669"/>
    <property type="project" value="TreeGrafter"/>
</dbReference>
<dbReference type="GeneID" id="301315096"/>
<dbReference type="EMBL" id="FMCT01000022">
    <property type="protein sequence ID" value="SCF49383.1"/>
    <property type="molecule type" value="Genomic_DNA"/>
</dbReference>
<evidence type="ECO:0000313" key="8">
    <source>
        <dbReference type="EMBL" id="SCF49383.1"/>
    </source>
</evidence>
<dbReference type="CDD" id="cd01638">
    <property type="entry name" value="CysQ"/>
    <property type="match status" value="1"/>
</dbReference>
<dbReference type="Proteomes" id="UP000183585">
    <property type="component" value="Unassembled WGS sequence"/>
</dbReference>
<dbReference type="GO" id="GO:0000103">
    <property type="term" value="P:sulfate assimilation"/>
    <property type="evidence" value="ECO:0007669"/>
    <property type="project" value="TreeGrafter"/>
</dbReference>
<dbReference type="PANTHER" id="PTHR43028">
    <property type="entry name" value="3'(2'),5'-BISPHOSPHATE NUCLEOTIDASE 1"/>
    <property type="match status" value="1"/>
</dbReference>
<proteinExistence type="predicted"/>
<dbReference type="PROSITE" id="PS00629">
    <property type="entry name" value="IMP_1"/>
    <property type="match status" value="1"/>
</dbReference>
<feature type="binding site" evidence="6">
    <location>
        <position position="222"/>
    </location>
    <ligand>
        <name>Mg(2+)</name>
        <dbReference type="ChEBI" id="CHEBI:18420"/>
        <label>1</label>
        <note>catalytic</note>
    </ligand>
</feature>
<dbReference type="SUPFAM" id="SSF56655">
    <property type="entry name" value="Carbohydrate phosphatase"/>
    <property type="match status" value="1"/>
</dbReference>
<dbReference type="Proteomes" id="UP000509335">
    <property type="component" value="Chromosome"/>
</dbReference>
<protein>
    <recommendedName>
        <fullName evidence="4">3'(2'),5-bisphosphonucleoside 3'(2')-phosphohydrolase</fullName>
    </recommendedName>
    <alternativeName>
        <fullName evidence="5">DPNPase</fullName>
    </alternativeName>
</protein>
<dbReference type="RefSeq" id="WP_074479030.1">
    <property type="nucleotide sequence ID" value="NZ_CP191867.1"/>
</dbReference>
<dbReference type="EMBL" id="CP058322">
    <property type="protein sequence ID" value="QLD28066.1"/>
    <property type="molecule type" value="Genomic_DNA"/>
</dbReference>
<evidence type="ECO:0000256" key="3">
    <source>
        <dbReference type="ARBA" id="ARBA00022842"/>
    </source>
</evidence>